<feature type="region of interest" description="Disordered" evidence="7">
    <location>
        <begin position="312"/>
        <end position="380"/>
    </location>
</feature>
<dbReference type="InParanoid" id="A0A6L2Q0J6"/>
<dbReference type="InterPro" id="IPR026532">
    <property type="entry name" value="BRX1"/>
</dbReference>
<keyword evidence="10" id="KW-1185">Reference proteome</keyword>
<sequence length="380" mass="44350">MGKLKGIKRKFKNVTQTEEEISDNEVPSKVRSSDEPVPKKAKWINKQRVLIFASRGISHRYRHLMQDLRTLMPHSKPESKMERKDDLFVVNEICEIKNCNKCILFEGRLKRDLYMWMANIPNGPSAKFLVENVYTMAELKFTGNCLKGSRPLLSFDKNFTTNPHYILLKELFVQIFGTPYHHPKSQPFIDHVITFSVLDNRIWFRNFQILSEDGALAEIGPRFVLNPIKIFDGSFQGQTIWENPRYVSPALYRRQIRKVAAQKYENRLEKKMAYEESRPQHSYRLNPIDEIFSGDTLQKATEIETQLLERKVKETETPVSKKSPAKLKKKGSRKLKDSNKQNKNVKQINSGKQGKKFKKWKSTNKKRKGSINQKIASVEM</sequence>
<dbReference type="SUPFAM" id="SSF52954">
    <property type="entry name" value="Class II aaRS ABD-related"/>
    <property type="match status" value="1"/>
</dbReference>
<evidence type="ECO:0000313" key="10">
    <source>
        <dbReference type="Proteomes" id="UP000502823"/>
    </source>
</evidence>
<dbReference type="FunCoup" id="A0A6L2Q0J6">
    <property type="interactions" value="1429"/>
</dbReference>
<dbReference type="GO" id="GO:0005730">
    <property type="term" value="C:nucleolus"/>
    <property type="evidence" value="ECO:0007669"/>
    <property type="project" value="UniProtKB-SubCell"/>
</dbReference>
<dbReference type="InterPro" id="IPR007109">
    <property type="entry name" value="Brix"/>
</dbReference>
<comment type="caution">
    <text evidence="9">The sequence shown here is derived from an EMBL/GenBank/DDBJ whole genome shotgun (WGS) entry which is preliminary data.</text>
</comment>
<feature type="compositionally biased region" description="Basic residues" evidence="7">
    <location>
        <begin position="323"/>
        <end position="333"/>
    </location>
</feature>
<dbReference type="PANTHER" id="PTHR13634">
    <property type="entry name" value="RIBOSOME BIOGENESIS PROTEIN BRIX"/>
    <property type="match status" value="1"/>
</dbReference>
<keyword evidence="5" id="KW-0690">Ribosome biogenesis</keyword>
<name>A0A6L2Q0J6_COPFO</name>
<dbReference type="EMBL" id="BLKM01012983">
    <property type="protein sequence ID" value="GFG38229.1"/>
    <property type="molecule type" value="Genomic_DNA"/>
</dbReference>
<feature type="compositionally biased region" description="Basic residues" evidence="7">
    <location>
        <begin position="353"/>
        <end position="369"/>
    </location>
</feature>
<feature type="compositionally biased region" description="Polar residues" evidence="7">
    <location>
        <begin position="370"/>
        <end position="380"/>
    </location>
</feature>
<dbReference type="AlphaFoldDB" id="A0A6L2Q0J6"/>
<dbReference type="Proteomes" id="UP000502823">
    <property type="component" value="Unassembled WGS sequence"/>
</dbReference>
<dbReference type="Pfam" id="PF04427">
    <property type="entry name" value="Brix"/>
    <property type="match status" value="1"/>
</dbReference>
<dbReference type="GO" id="GO:0000027">
    <property type="term" value="P:ribosomal large subunit assembly"/>
    <property type="evidence" value="ECO:0007669"/>
    <property type="project" value="TreeGrafter"/>
</dbReference>
<evidence type="ECO:0000256" key="3">
    <source>
        <dbReference type="ARBA" id="ARBA00006369"/>
    </source>
</evidence>
<dbReference type="PROSITE" id="PS50833">
    <property type="entry name" value="BRIX"/>
    <property type="match status" value="1"/>
</dbReference>
<dbReference type="SMART" id="SM00879">
    <property type="entry name" value="Brix"/>
    <property type="match status" value="1"/>
</dbReference>
<accession>A0A6L2Q0J6</accession>
<feature type="domain" description="Brix" evidence="8">
    <location>
        <begin position="47"/>
        <end position="236"/>
    </location>
</feature>
<feature type="compositionally biased region" description="Basic and acidic residues" evidence="7">
    <location>
        <begin position="26"/>
        <end position="37"/>
    </location>
</feature>
<evidence type="ECO:0000256" key="7">
    <source>
        <dbReference type="SAM" id="MobiDB-lite"/>
    </source>
</evidence>
<dbReference type="GO" id="GO:0019843">
    <property type="term" value="F:rRNA binding"/>
    <property type="evidence" value="ECO:0007669"/>
    <property type="project" value="InterPro"/>
</dbReference>
<feature type="compositionally biased region" description="Polar residues" evidence="7">
    <location>
        <begin position="341"/>
        <end position="351"/>
    </location>
</feature>
<evidence type="ECO:0000256" key="2">
    <source>
        <dbReference type="ARBA" id="ARBA00004604"/>
    </source>
</evidence>
<evidence type="ECO:0000256" key="6">
    <source>
        <dbReference type="ARBA" id="ARBA00023242"/>
    </source>
</evidence>
<feature type="region of interest" description="Disordered" evidence="7">
    <location>
        <begin position="16"/>
        <end position="37"/>
    </location>
</feature>
<dbReference type="GO" id="GO:0006364">
    <property type="term" value="P:rRNA processing"/>
    <property type="evidence" value="ECO:0007669"/>
    <property type="project" value="InterPro"/>
</dbReference>
<evidence type="ECO:0000256" key="1">
    <source>
        <dbReference type="ARBA" id="ARBA00003439"/>
    </source>
</evidence>
<comment type="function">
    <text evidence="1">Required for biogenesis of the 60S ribosomal subunit.</text>
</comment>
<evidence type="ECO:0000256" key="4">
    <source>
        <dbReference type="ARBA" id="ARBA00020522"/>
    </source>
</evidence>
<comment type="subcellular location">
    <subcellularLocation>
        <location evidence="2">Nucleus</location>
        <location evidence="2">Nucleolus</location>
    </subcellularLocation>
</comment>
<evidence type="ECO:0000259" key="8">
    <source>
        <dbReference type="PROSITE" id="PS50833"/>
    </source>
</evidence>
<reference evidence="10" key="1">
    <citation type="submission" date="2020-01" db="EMBL/GenBank/DDBJ databases">
        <title>Draft genome sequence of the Termite Coptotermes fromosanus.</title>
        <authorList>
            <person name="Itakura S."/>
            <person name="Yosikawa Y."/>
            <person name="Umezawa K."/>
        </authorList>
    </citation>
    <scope>NUCLEOTIDE SEQUENCE [LARGE SCALE GENOMIC DNA]</scope>
</reference>
<evidence type="ECO:0000313" key="9">
    <source>
        <dbReference type="EMBL" id="GFG38229.1"/>
    </source>
</evidence>
<comment type="similarity">
    <text evidence="3">Belongs to the BRX1 family.</text>
</comment>
<dbReference type="PANTHER" id="PTHR13634:SF0">
    <property type="entry name" value="RIBOSOME BIOGENESIS PROTEIN BRX1 HOMOLOG"/>
    <property type="match status" value="1"/>
</dbReference>
<evidence type="ECO:0000256" key="5">
    <source>
        <dbReference type="ARBA" id="ARBA00022517"/>
    </source>
</evidence>
<proteinExistence type="inferred from homology"/>
<dbReference type="OrthoDB" id="1638493at2759"/>
<protein>
    <recommendedName>
        <fullName evidence="4">Ribosome biogenesis protein BRX1 homolog</fullName>
    </recommendedName>
</protein>
<organism evidence="9 10">
    <name type="scientific">Coptotermes formosanus</name>
    <name type="common">Formosan subterranean termite</name>
    <dbReference type="NCBI Taxonomy" id="36987"/>
    <lineage>
        <taxon>Eukaryota</taxon>
        <taxon>Metazoa</taxon>
        <taxon>Ecdysozoa</taxon>
        <taxon>Arthropoda</taxon>
        <taxon>Hexapoda</taxon>
        <taxon>Insecta</taxon>
        <taxon>Pterygota</taxon>
        <taxon>Neoptera</taxon>
        <taxon>Polyneoptera</taxon>
        <taxon>Dictyoptera</taxon>
        <taxon>Blattodea</taxon>
        <taxon>Blattoidea</taxon>
        <taxon>Termitoidae</taxon>
        <taxon>Rhinotermitidae</taxon>
        <taxon>Coptotermes</taxon>
    </lineage>
</organism>
<keyword evidence="6" id="KW-0539">Nucleus</keyword>
<gene>
    <name evidence="9" type="ORF">Cfor_03827</name>
</gene>